<sequence>MAYIDIFVAPVPDANREQYKKHCEIAARLFKEYGAVEVVQCWGDDVPEGKLTSFPLAVKLKEGETVSSGWLIWPDKATRDAGMAKMMEDPRMQPDVNPMGFDGQRMIFGGFKNLFDGVGPWDK</sequence>
<dbReference type="EMBL" id="MOCA01000006">
    <property type="protein sequence ID" value="RON99244.1"/>
    <property type="molecule type" value="Genomic_DNA"/>
</dbReference>
<dbReference type="RefSeq" id="WP_064363520.1">
    <property type="nucleotide sequence ID" value="NZ_CP099608.1"/>
</dbReference>
<dbReference type="InterPro" id="IPR011008">
    <property type="entry name" value="Dimeric_a/b-barrel"/>
</dbReference>
<comment type="caution">
    <text evidence="1">The sequence shown here is derived from an EMBL/GenBank/DDBJ whole genome shotgun (WGS) entry which is preliminary data.</text>
</comment>
<dbReference type="InterPro" id="IPR009874">
    <property type="entry name" value="DUF1428"/>
</dbReference>
<organism evidence="1 2">
    <name type="scientific">Pseudomonas moraviensis</name>
    <dbReference type="NCBI Taxonomy" id="321662"/>
    <lineage>
        <taxon>Bacteria</taxon>
        <taxon>Pseudomonadati</taxon>
        <taxon>Pseudomonadota</taxon>
        <taxon>Gammaproteobacteria</taxon>
        <taxon>Pseudomonadales</taxon>
        <taxon>Pseudomonadaceae</taxon>
        <taxon>Pseudomonas</taxon>
    </lineage>
</organism>
<dbReference type="Proteomes" id="UP000284207">
    <property type="component" value="Unassembled WGS sequence"/>
</dbReference>
<dbReference type="AlphaFoldDB" id="A0A423NLV3"/>
<protein>
    <submittedName>
        <fullName evidence="1">RNA signal recognition particle</fullName>
    </submittedName>
</protein>
<proteinExistence type="predicted"/>
<gene>
    <name evidence="1" type="ORF">BK674_17540</name>
</gene>
<accession>A0A423NLV3</accession>
<dbReference type="PIRSF" id="PIRSF007028">
    <property type="entry name" value="UCP007028"/>
    <property type="match status" value="1"/>
</dbReference>
<dbReference type="Gene3D" id="3.30.70.100">
    <property type="match status" value="1"/>
</dbReference>
<evidence type="ECO:0000313" key="2">
    <source>
        <dbReference type="Proteomes" id="UP000284207"/>
    </source>
</evidence>
<reference evidence="1 2" key="1">
    <citation type="submission" date="2016-10" db="EMBL/GenBank/DDBJ databases">
        <title>Comparative genome analysis of multiple Pseudomonas spp. focuses on biocontrol and plant growth promoting traits.</title>
        <authorList>
            <person name="Tao X.-Y."/>
            <person name="Taylor C.G."/>
        </authorList>
    </citation>
    <scope>NUCLEOTIDE SEQUENCE [LARGE SCALE GENOMIC DNA]</scope>
    <source>
        <strain evidence="1 2">36B3</strain>
    </source>
</reference>
<name>A0A423NLV3_9PSED</name>
<dbReference type="Pfam" id="PF07237">
    <property type="entry name" value="DUF1428"/>
    <property type="match status" value="1"/>
</dbReference>
<evidence type="ECO:0000313" key="1">
    <source>
        <dbReference type="EMBL" id="RON99244.1"/>
    </source>
</evidence>
<dbReference type="SUPFAM" id="SSF54909">
    <property type="entry name" value="Dimeric alpha+beta barrel"/>
    <property type="match status" value="1"/>
</dbReference>